<protein>
    <submittedName>
        <fullName evidence="1">Protein SMG7</fullName>
    </submittedName>
</protein>
<organism evidence="1 2">
    <name type="scientific">Trichinella nelsoni</name>
    <dbReference type="NCBI Taxonomy" id="6336"/>
    <lineage>
        <taxon>Eukaryota</taxon>
        <taxon>Metazoa</taxon>
        <taxon>Ecdysozoa</taxon>
        <taxon>Nematoda</taxon>
        <taxon>Enoplea</taxon>
        <taxon>Dorylaimia</taxon>
        <taxon>Trichinellida</taxon>
        <taxon>Trichinellidae</taxon>
        <taxon>Trichinella</taxon>
    </lineage>
</organism>
<feature type="non-terminal residue" evidence="1">
    <location>
        <position position="57"/>
    </location>
</feature>
<evidence type="ECO:0000313" key="2">
    <source>
        <dbReference type="Proteomes" id="UP000054630"/>
    </source>
</evidence>
<dbReference type="EMBL" id="JYDL01001932">
    <property type="protein sequence ID" value="KRX11552.1"/>
    <property type="molecule type" value="Genomic_DNA"/>
</dbReference>
<dbReference type="STRING" id="6336.A0A0V0RAZ0"/>
<sequence length="57" mass="6324">MGENPLMDDYSWLDGYQVPSSTKGKTFSSSINYSSHPNVHRVPNGNVLSGTVYFPFP</sequence>
<comment type="caution">
    <text evidence="1">The sequence shown here is derived from an EMBL/GenBank/DDBJ whole genome shotgun (WGS) entry which is preliminary data.</text>
</comment>
<proteinExistence type="predicted"/>
<keyword evidence="2" id="KW-1185">Reference proteome</keyword>
<dbReference type="Proteomes" id="UP000054630">
    <property type="component" value="Unassembled WGS sequence"/>
</dbReference>
<name>A0A0V0RAZ0_9BILA</name>
<dbReference type="AlphaFoldDB" id="A0A0V0RAZ0"/>
<dbReference type="OrthoDB" id="69928at2759"/>
<gene>
    <name evidence="1" type="primary">SMG7</name>
    <name evidence="1" type="ORF">T07_3044</name>
</gene>
<accession>A0A0V0RAZ0</accession>
<evidence type="ECO:0000313" key="1">
    <source>
        <dbReference type="EMBL" id="KRX11552.1"/>
    </source>
</evidence>
<reference evidence="1 2" key="1">
    <citation type="submission" date="2015-01" db="EMBL/GenBank/DDBJ databases">
        <title>Evolution of Trichinella species and genotypes.</title>
        <authorList>
            <person name="Korhonen P.K."/>
            <person name="Edoardo P."/>
            <person name="Giuseppe L.R."/>
            <person name="Gasser R.B."/>
        </authorList>
    </citation>
    <scope>NUCLEOTIDE SEQUENCE [LARGE SCALE GENOMIC DNA]</scope>
    <source>
        <strain evidence="1">ISS37</strain>
    </source>
</reference>